<evidence type="ECO:0000313" key="8">
    <source>
        <dbReference type="Proteomes" id="UP000019460"/>
    </source>
</evidence>
<dbReference type="InterPro" id="IPR008201">
    <property type="entry name" value="HepT-like"/>
</dbReference>
<dbReference type="RefSeq" id="WP_043755650.1">
    <property type="nucleotide sequence ID" value="NZ_AONC01000046.1"/>
</dbReference>
<dbReference type="eggNOG" id="COG2361">
    <property type="taxonomic scope" value="Bacteria"/>
</dbReference>
<dbReference type="GO" id="GO:0004540">
    <property type="term" value="F:RNA nuclease activity"/>
    <property type="evidence" value="ECO:0007669"/>
    <property type="project" value="InterPro"/>
</dbReference>
<dbReference type="AlphaFoldDB" id="W9VDL9"/>
<dbReference type="InterPro" id="IPR051813">
    <property type="entry name" value="HepT_RNase_toxin"/>
</dbReference>
<evidence type="ECO:0000256" key="1">
    <source>
        <dbReference type="ARBA" id="ARBA00022553"/>
    </source>
</evidence>
<evidence type="ECO:0000313" key="7">
    <source>
        <dbReference type="EMBL" id="EXJ14137.1"/>
    </source>
</evidence>
<reference evidence="7 8" key="1">
    <citation type="submission" date="2012-11" db="EMBL/GenBank/DDBJ databases">
        <title>Genome assembly of Thiorhodococcus sp. AK35.</title>
        <authorList>
            <person name="Nupur N."/>
            <person name="Khatri I."/>
            <person name="Subramanian S."/>
            <person name="Pinnaka A."/>
        </authorList>
    </citation>
    <scope>NUCLEOTIDE SEQUENCE [LARGE SCALE GENOMIC DNA]</scope>
    <source>
        <strain evidence="7 8">AK35</strain>
    </source>
</reference>
<dbReference type="EMBL" id="AONC01000046">
    <property type="protein sequence ID" value="EXJ14137.1"/>
    <property type="molecule type" value="Genomic_DNA"/>
</dbReference>
<dbReference type="OrthoDB" id="4829434at2"/>
<protein>
    <recommendedName>
        <fullName evidence="9">Nucleotidyltransferase</fullName>
    </recommendedName>
</protein>
<dbReference type="Proteomes" id="UP000019460">
    <property type="component" value="Unassembled WGS sequence"/>
</dbReference>
<keyword evidence="5" id="KW-0378">Hydrolase</keyword>
<keyword evidence="3" id="KW-0540">Nuclease</keyword>
<keyword evidence="2" id="KW-1277">Toxin-antitoxin system</keyword>
<dbReference type="GO" id="GO:0110001">
    <property type="term" value="C:toxin-antitoxin complex"/>
    <property type="evidence" value="ECO:0007669"/>
    <property type="project" value="InterPro"/>
</dbReference>
<dbReference type="STRING" id="1249627.D779_2951"/>
<evidence type="ECO:0000256" key="4">
    <source>
        <dbReference type="ARBA" id="ARBA00022741"/>
    </source>
</evidence>
<keyword evidence="1" id="KW-0597">Phosphoprotein</keyword>
<dbReference type="PANTHER" id="PTHR34139">
    <property type="entry name" value="UPF0331 PROTEIN MJ0127"/>
    <property type="match status" value="1"/>
</dbReference>
<gene>
    <name evidence="7" type="ORF">D779_2951</name>
</gene>
<keyword evidence="4" id="KW-0547">Nucleotide-binding</keyword>
<evidence type="ECO:0000256" key="3">
    <source>
        <dbReference type="ARBA" id="ARBA00022722"/>
    </source>
</evidence>
<keyword evidence="8" id="KW-1185">Reference proteome</keyword>
<dbReference type="PATRIC" id="fig|1249627.3.peg.3117"/>
<evidence type="ECO:0000256" key="6">
    <source>
        <dbReference type="ARBA" id="ARBA00024207"/>
    </source>
</evidence>
<evidence type="ECO:0000256" key="5">
    <source>
        <dbReference type="ARBA" id="ARBA00022801"/>
    </source>
</evidence>
<dbReference type="GO" id="GO:0000166">
    <property type="term" value="F:nucleotide binding"/>
    <property type="evidence" value="ECO:0007669"/>
    <property type="project" value="UniProtKB-KW"/>
</dbReference>
<accession>W9VDL9</accession>
<dbReference type="GO" id="GO:0016787">
    <property type="term" value="F:hydrolase activity"/>
    <property type="evidence" value="ECO:0007669"/>
    <property type="project" value="UniProtKB-KW"/>
</dbReference>
<sequence length="114" mass="13029">MSKTWQAYARHILDAIARIRLIQGRGDLTQDVVLYDAALRNLQTLSEATQQLPSSLKDLHPEIPWRQISGFRNILVHNYLGEIDPLTIAAVIERNLQPLEDCVRGMLDRDPDNK</sequence>
<evidence type="ECO:0008006" key="9">
    <source>
        <dbReference type="Google" id="ProtNLM"/>
    </source>
</evidence>
<organism evidence="7 8">
    <name type="scientific">Imhoffiella purpurea</name>
    <dbReference type="NCBI Taxonomy" id="1249627"/>
    <lineage>
        <taxon>Bacteria</taxon>
        <taxon>Pseudomonadati</taxon>
        <taxon>Pseudomonadota</taxon>
        <taxon>Gammaproteobacteria</taxon>
        <taxon>Chromatiales</taxon>
        <taxon>Chromatiaceae</taxon>
        <taxon>Imhoffiella</taxon>
    </lineage>
</organism>
<evidence type="ECO:0000256" key="2">
    <source>
        <dbReference type="ARBA" id="ARBA00022649"/>
    </source>
</evidence>
<proteinExistence type="inferred from homology"/>
<comment type="caution">
    <text evidence="7">The sequence shown here is derived from an EMBL/GenBank/DDBJ whole genome shotgun (WGS) entry which is preliminary data.</text>
</comment>
<name>W9VDL9_9GAMM</name>
<dbReference type="Gene3D" id="1.20.120.580">
    <property type="entry name" value="bsu32300-like"/>
    <property type="match status" value="1"/>
</dbReference>
<dbReference type="Pfam" id="PF01934">
    <property type="entry name" value="HepT-like"/>
    <property type="match status" value="1"/>
</dbReference>
<comment type="similarity">
    <text evidence="6">Belongs to the HepT RNase toxin family.</text>
</comment>
<dbReference type="InterPro" id="IPR037038">
    <property type="entry name" value="HepT-like_sf"/>
</dbReference>
<dbReference type="PANTHER" id="PTHR34139:SF1">
    <property type="entry name" value="RNASE MJ1380-RELATED"/>
    <property type="match status" value="1"/>
</dbReference>